<dbReference type="InterPro" id="IPR026024">
    <property type="entry name" value="Chemotaxis_MeTrfase_CheR"/>
</dbReference>
<comment type="function">
    <text evidence="5">Methylation of the membrane-bound methyl-accepting chemotaxis proteins (MCP) to form gamma-glutamyl methyl ester residues in MCP.</text>
</comment>
<dbReference type="Gene3D" id="1.10.155.10">
    <property type="entry name" value="Chemotaxis receptor methyltransferase CheR, N-terminal domain"/>
    <property type="match status" value="1"/>
</dbReference>
<evidence type="ECO:0000256" key="2">
    <source>
        <dbReference type="ARBA" id="ARBA00022603"/>
    </source>
</evidence>
<dbReference type="InterPro" id="IPR022641">
    <property type="entry name" value="CheR_N"/>
</dbReference>
<sequence length="297" mass="32822">MKQALASHGDARGPVSPLTASGELTTAQFREIAAIMQQDARIHLVEAKMTLVHSRLSRRLREHGLTRFADYLALVRGDAKERAAMVIALTTNHTHFFRENHHFDDLRDRVLPVLQGRARAGHKLRIWSAGCSSGEEVYSIAMTLAGESGSSAAWLKQGDVRLLATDIAPHVVQAVSEARYTSSIVEPIPAAYRRQWLRQEGADSHVVAEALRSLVTARVLNLFQPWPMRQAYDVIFCRNVMIYFDDKAKAELEARFVEMLAPGGTLYIGHSERLIGPAAAAMTPAGQTIYVKKGGAR</sequence>
<evidence type="ECO:0000256" key="1">
    <source>
        <dbReference type="ARBA" id="ARBA00001541"/>
    </source>
</evidence>
<proteinExistence type="predicted"/>
<dbReference type="SMART" id="SM00138">
    <property type="entry name" value="MeTrc"/>
    <property type="match status" value="1"/>
</dbReference>
<dbReference type="Gene3D" id="3.40.50.150">
    <property type="entry name" value="Vaccinia Virus protein VP39"/>
    <property type="match status" value="1"/>
</dbReference>
<name>A0A1L6J9F2_9SPHN</name>
<dbReference type="Proteomes" id="UP000185161">
    <property type="component" value="Chromosome"/>
</dbReference>
<feature type="binding site" evidence="6">
    <location>
        <position position="94"/>
    </location>
    <ligand>
        <name>S-adenosyl-L-methionine</name>
        <dbReference type="ChEBI" id="CHEBI:59789"/>
    </ligand>
</feature>
<keyword evidence="4 5" id="KW-0949">S-adenosyl-L-methionine</keyword>
<dbReference type="PANTHER" id="PTHR24422">
    <property type="entry name" value="CHEMOTAXIS PROTEIN METHYLTRANSFERASE"/>
    <property type="match status" value="1"/>
</dbReference>
<dbReference type="SUPFAM" id="SSF53335">
    <property type="entry name" value="S-adenosyl-L-methionine-dependent methyltransferases"/>
    <property type="match status" value="1"/>
</dbReference>
<evidence type="ECO:0000256" key="5">
    <source>
        <dbReference type="PIRNR" id="PIRNR000410"/>
    </source>
</evidence>
<dbReference type="InterPro" id="IPR050903">
    <property type="entry name" value="Bact_Chemotaxis_MeTrfase"/>
</dbReference>
<dbReference type="KEGG" id="skr:BRX40_09220"/>
<dbReference type="CDD" id="cd02440">
    <property type="entry name" value="AdoMet_MTases"/>
    <property type="match status" value="1"/>
</dbReference>
<keyword evidence="2 5" id="KW-0489">Methyltransferase</keyword>
<dbReference type="GO" id="GO:0008983">
    <property type="term" value="F:protein-glutamate O-methyltransferase activity"/>
    <property type="evidence" value="ECO:0007669"/>
    <property type="project" value="UniProtKB-EC"/>
</dbReference>
<keyword evidence="3 5" id="KW-0808">Transferase</keyword>
<protein>
    <recommendedName>
        <fullName evidence="5">Chemotaxis protein methyltransferase</fullName>
        <ecNumber evidence="5">2.1.1.80</ecNumber>
    </recommendedName>
</protein>
<dbReference type="PIRSF" id="PIRSF000410">
    <property type="entry name" value="CheR"/>
    <property type="match status" value="1"/>
</dbReference>
<dbReference type="InterPro" id="IPR022642">
    <property type="entry name" value="CheR_C"/>
</dbReference>
<dbReference type="Pfam" id="PF03705">
    <property type="entry name" value="CheR_N"/>
    <property type="match status" value="1"/>
</dbReference>
<gene>
    <name evidence="8" type="ORF">BRX40_09220</name>
</gene>
<accession>A0A1L6J9F2</accession>
<dbReference type="RefSeq" id="WP_075151391.1">
    <property type="nucleotide sequence ID" value="NZ_CP018820.1"/>
</dbReference>
<dbReference type="InterPro" id="IPR000780">
    <property type="entry name" value="CheR_MeTrfase"/>
</dbReference>
<reference evidence="9" key="1">
    <citation type="submission" date="2016-12" db="EMBL/GenBank/DDBJ databases">
        <title>Whole genome sequencing of Sphingomonas sp. ABOJV.</title>
        <authorList>
            <person name="Conlan S."/>
            <person name="Thomas P.J."/>
            <person name="Mullikin J."/>
            <person name="Palmore T.N."/>
            <person name="Frank K.M."/>
            <person name="Segre J.A."/>
        </authorList>
    </citation>
    <scope>NUCLEOTIDE SEQUENCE [LARGE SCALE GENOMIC DNA]</scope>
    <source>
        <strain evidence="9">ABOJV</strain>
    </source>
</reference>
<feature type="binding site" evidence="6">
    <location>
        <begin position="221"/>
        <end position="222"/>
    </location>
    <ligand>
        <name>S-adenosyl-L-methionine</name>
        <dbReference type="ChEBI" id="CHEBI:59789"/>
    </ligand>
</feature>
<dbReference type="EMBL" id="CP018820">
    <property type="protein sequence ID" value="APR52582.1"/>
    <property type="molecule type" value="Genomic_DNA"/>
</dbReference>
<dbReference type="PROSITE" id="PS50123">
    <property type="entry name" value="CHER"/>
    <property type="match status" value="1"/>
</dbReference>
<evidence type="ECO:0000256" key="3">
    <source>
        <dbReference type="ARBA" id="ARBA00022679"/>
    </source>
</evidence>
<dbReference type="PANTHER" id="PTHR24422:SF19">
    <property type="entry name" value="CHEMOTAXIS PROTEIN METHYLTRANSFERASE"/>
    <property type="match status" value="1"/>
</dbReference>
<organism evidence="8 9">
    <name type="scientific">Sphingomonas koreensis</name>
    <dbReference type="NCBI Taxonomy" id="93064"/>
    <lineage>
        <taxon>Bacteria</taxon>
        <taxon>Pseudomonadati</taxon>
        <taxon>Pseudomonadota</taxon>
        <taxon>Alphaproteobacteria</taxon>
        <taxon>Sphingomonadales</taxon>
        <taxon>Sphingomonadaceae</taxon>
        <taxon>Sphingomonas</taxon>
    </lineage>
</organism>
<keyword evidence="9" id="KW-1185">Reference proteome</keyword>
<dbReference type="Pfam" id="PF01739">
    <property type="entry name" value="CheR"/>
    <property type="match status" value="1"/>
</dbReference>
<evidence type="ECO:0000313" key="9">
    <source>
        <dbReference type="Proteomes" id="UP000185161"/>
    </source>
</evidence>
<dbReference type="STRING" id="93064.BRX40_09220"/>
<dbReference type="InterPro" id="IPR036804">
    <property type="entry name" value="CheR_N_sf"/>
</dbReference>
<feature type="binding site" evidence="6">
    <location>
        <position position="136"/>
    </location>
    <ligand>
        <name>S-adenosyl-L-methionine</name>
        <dbReference type="ChEBI" id="CHEBI:59789"/>
    </ligand>
</feature>
<dbReference type="GO" id="GO:0032259">
    <property type="term" value="P:methylation"/>
    <property type="evidence" value="ECO:0007669"/>
    <property type="project" value="UniProtKB-KW"/>
</dbReference>
<feature type="binding site" evidence="6">
    <location>
        <position position="92"/>
    </location>
    <ligand>
        <name>S-adenosyl-L-methionine</name>
        <dbReference type="ChEBI" id="CHEBI:59789"/>
    </ligand>
</feature>
<feature type="binding site" evidence="6">
    <location>
        <begin position="238"/>
        <end position="239"/>
    </location>
    <ligand>
        <name>S-adenosyl-L-methionine</name>
        <dbReference type="ChEBI" id="CHEBI:59789"/>
    </ligand>
</feature>
<dbReference type="EC" id="2.1.1.80" evidence="5"/>
<feature type="binding site" evidence="6">
    <location>
        <position position="98"/>
    </location>
    <ligand>
        <name>S-adenosyl-L-methionine</name>
        <dbReference type="ChEBI" id="CHEBI:59789"/>
    </ligand>
</feature>
<evidence type="ECO:0000256" key="6">
    <source>
        <dbReference type="PIRSR" id="PIRSR000410-1"/>
    </source>
</evidence>
<evidence type="ECO:0000259" key="7">
    <source>
        <dbReference type="PROSITE" id="PS50123"/>
    </source>
</evidence>
<feature type="domain" description="CheR-type methyltransferase" evidence="7">
    <location>
        <begin position="17"/>
        <end position="295"/>
    </location>
</feature>
<evidence type="ECO:0000313" key="8">
    <source>
        <dbReference type="EMBL" id="APR52582.1"/>
    </source>
</evidence>
<evidence type="ECO:0000256" key="4">
    <source>
        <dbReference type="ARBA" id="ARBA00022691"/>
    </source>
</evidence>
<comment type="catalytic activity">
    <reaction evidence="1 5">
        <text>L-glutamyl-[protein] + S-adenosyl-L-methionine = [protein]-L-glutamate 5-O-methyl ester + S-adenosyl-L-homocysteine</text>
        <dbReference type="Rhea" id="RHEA:24452"/>
        <dbReference type="Rhea" id="RHEA-COMP:10208"/>
        <dbReference type="Rhea" id="RHEA-COMP:10311"/>
        <dbReference type="ChEBI" id="CHEBI:29973"/>
        <dbReference type="ChEBI" id="CHEBI:57856"/>
        <dbReference type="ChEBI" id="CHEBI:59789"/>
        <dbReference type="ChEBI" id="CHEBI:82795"/>
        <dbReference type="EC" id="2.1.1.80"/>
    </reaction>
</comment>
<dbReference type="GeneID" id="44132738"/>
<dbReference type="PRINTS" id="PR00996">
    <property type="entry name" value="CHERMTFRASE"/>
</dbReference>
<feature type="binding site" evidence="6">
    <location>
        <position position="166"/>
    </location>
    <ligand>
        <name>S-adenosyl-L-methionine</name>
        <dbReference type="ChEBI" id="CHEBI:59789"/>
    </ligand>
</feature>
<dbReference type="AlphaFoldDB" id="A0A1L6J9F2"/>
<dbReference type="InterPro" id="IPR029063">
    <property type="entry name" value="SAM-dependent_MTases_sf"/>
</dbReference>
<dbReference type="SUPFAM" id="SSF47757">
    <property type="entry name" value="Chemotaxis receptor methyltransferase CheR, N-terminal domain"/>
    <property type="match status" value="1"/>
</dbReference>